<feature type="transmembrane region" description="Helical" evidence="7">
    <location>
        <begin position="174"/>
        <end position="196"/>
    </location>
</feature>
<dbReference type="AlphaFoldDB" id="A0A9D0ZC94"/>
<dbReference type="SUPFAM" id="SSF161098">
    <property type="entry name" value="MetI-like"/>
    <property type="match status" value="1"/>
</dbReference>
<dbReference type="GO" id="GO:0005886">
    <property type="term" value="C:plasma membrane"/>
    <property type="evidence" value="ECO:0007669"/>
    <property type="project" value="UniProtKB-SubCell"/>
</dbReference>
<proteinExistence type="inferred from homology"/>
<comment type="subcellular location">
    <subcellularLocation>
        <location evidence="1 7">Cell membrane</location>
        <topology evidence="1 7">Multi-pass membrane protein</topology>
    </subcellularLocation>
</comment>
<dbReference type="PANTHER" id="PTHR30193">
    <property type="entry name" value="ABC TRANSPORTER PERMEASE PROTEIN"/>
    <property type="match status" value="1"/>
</dbReference>
<protein>
    <submittedName>
        <fullName evidence="9">Sugar ABC transporter permease</fullName>
    </submittedName>
</protein>
<dbReference type="InterPro" id="IPR051393">
    <property type="entry name" value="ABC_transporter_permease"/>
</dbReference>
<dbReference type="GO" id="GO:0055085">
    <property type="term" value="P:transmembrane transport"/>
    <property type="evidence" value="ECO:0007669"/>
    <property type="project" value="InterPro"/>
</dbReference>
<feature type="transmembrane region" description="Helical" evidence="7">
    <location>
        <begin position="290"/>
        <end position="312"/>
    </location>
</feature>
<sequence>MKNSTARKAKVITRLRTNAACYLGLLPFFILLCAFVFFPMLQGMWRSLTDWSMDVRSGIHFIGLQNYADIFDGESNTSIRYLKSLKNLLVYVPTTIAIGLFISLALALIVNQFSRKEPRKFSFFRGVYYVPTVLPLFLCTGMWCMFMASDAGIFSSALNALGMFQGASWTTDPGYSMALVIIIDIWNAVGFNFLIFSAGMQDIPQELYEASYIDGASVFQQMRKITLPLLEPILFFVITNSFISALQVYDIPWIITSKSDINSTGGPGQVILFPVMEMVRNIYAGMNNGLGRACAEGVILTGIIIVITLILFRIRKRHSD</sequence>
<keyword evidence="5 7" id="KW-1133">Transmembrane helix</keyword>
<dbReference type="PANTHER" id="PTHR30193:SF37">
    <property type="entry name" value="INNER MEMBRANE ABC TRANSPORTER PERMEASE PROTEIN YCJO"/>
    <property type="match status" value="1"/>
</dbReference>
<feature type="transmembrane region" description="Helical" evidence="7">
    <location>
        <begin position="132"/>
        <end position="154"/>
    </location>
</feature>
<organism evidence="9 10">
    <name type="scientific">Candidatus Scatomorpha intestinavium</name>
    <dbReference type="NCBI Taxonomy" id="2840922"/>
    <lineage>
        <taxon>Bacteria</taxon>
        <taxon>Bacillati</taxon>
        <taxon>Bacillota</taxon>
        <taxon>Clostridia</taxon>
        <taxon>Eubacteriales</taxon>
        <taxon>Candidatus Scatomorpha</taxon>
    </lineage>
</organism>
<feature type="transmembrane region" description="Helical" evidence="7">
    <location>
        <begin position="20"/>
        <end position="41"/>
    </location>
</feature>
<evidence type="ECO:0000256" key="4">
    <source>
        <dbReference type="ARBA" id="ARBA00022692"/>
    </source>
</evidence>
<evidence type="ECO:0000256" key="7">
    <source>
        <dbReference type="RuleBase" id="RU363032"/>
    </source>
</evidence>
<evidence type="ECO:0000256" key="2">
    <source>
        <dbReference type="ARBA" id="ARBA00022448"/>
    </source>
</evidence>
<evidence type="ECO:0000256" key="6">
    <source>
        <dbReference type="ARBA" id="ARBA00023136"/>
    </source>
</evidence>
<dbReference type="CDD" id="cd06261">
    <property type="entry name" value="TM_PBP2"/>
    <property type="match status" value="1"/>
</dbReference>
<evidence type="ECO:0000313" key="9">
    <source>
        <dbReference type="EMBL" id="HIQ77943.1"/>
    </source>
</evidence>
<feature type="domain" description="ABC transmembrane type-1" evidence="8">
    <location>
        <begin position="85"/>
        <end position="311"/>
    </location>
</feature>
<feature type="transmembrane region" description="Helical" evidence="7">
    <location>
        <begin position="229"/>
        <end position="249"/>
    </location>
</feature>
<dbReference type="Proteomes" id="UP000824262">
    <property type="component" value="Unassembled WGS sequence"/>
</dbReference>
<dbReference type="EMBL" id="DVGA01000022">
    <property type="protein sequence ID" value="HIQ77943.1"/>
    <property type="molecule type" value="Genomic_DNA"/>
</dbReference>
<dbReference type="PROSITE" id="PS50928">
    <property type="entry name" value="ABC_TM1"/>
    <property type="match status" value="1"/>
</dbReference>
<dbReference type="InterPro" id="IPR035906">
    <property type="entry name" value="MetI-like_sf"/>
</dbReference>
<evidence type="ECO:0000256" key="1">
    <source>
        <dbReference type="ARBA" id="ARBA00004651"/>
    </source>
</evidence>
<comment type="similarity">
    <text evidence="7">Belongs to the binding-protein-dependent transport system permease family.</text>
</comment>
<evidence type="ECO:0000256" key="3">
    <source>
        <dbReference type="ARBA" id="ARBA00022475"/>
    </source>
</evidence>
<reference evidence="9" key="1">
    <citation type="submission" date="2020-10" db="EMBL/GenBank/DDBJ databases">
        <authorList>
            <person name="Gilroy R."/>
        </authorList>
    </citation>
    <scope>NUCLEOTIDE SEQUENCE</scope>
    <source>
        <strain evidence="9">ChiBcolR7-354</strain>
    </source>
</reference>
<gene>
    <name evidence="9" type="ORF">IAB77_01635</name>
</gene>
<evidence type="ECO:0000313" key="10">
    <source>
        <dbReference type="Proteomes" id="UP000824262"/>
    </source>
</evidence>
<keyword evidence="6 7" id="KW-0472">Membrane</keyword>
<keyword evidence="3" id="KW-1003">Cell membrane</keyword>
<reference evidence="9" key="2">
    <citation type="journal article" date="2021" name="PeerJ">
        <title>Extensive microbial diversity within the chicken gut microbiome revealed by metagenomics and culture.</title>
        <authorList>
            <person name="Gilroy R."/>
            <person name="Ravi A."/>
            <person name="Getino M."/>
            <person name="Pursley I."/>
            <person name="Horton D.L."/>
            <person name="Alikhan N.F."/>
            <person name="Baker D."/>
            <person name="Gharbi K."/>
            <person name="Hall N."/>
            <person name="Watson M."/>
            <person name="Adriaenssens E.M."/>
            <person name="Foster-Nyarko E."/>
            <person name="Jarju S."/>
            <person name="Secka A."/>
            <person name="Antonio M."/>
            <person name="Oren A."/>
            <person name="Chaudhuri R.R."/>
            <person name="La Ragione R."/>
            <person name="Hildebrand F."/>
            <person name="Pallen M.J."/>
        </authorList>
    </citation>
    <scope>NUCLEOTIDE SEQUENCE</scope>
    <source>
        <strain evidence="9">ChiBcolR7-354</strain>
    </source>
</reference>
<evidence type="ECO:0000256" key="5">
    <source>
        <dbReference type="ARBA" id="ARBA00022989"/>
    </source>
</evidence>
<feature type="transmembrane region" description="Helical" evidence="7">
    <location>
        <begin position="88"/>
        <end position="111"/>
    </location>
</feature>
<dbReference type="InterPro" id="IPR000515">
    <property type="entry name" value="MetI-like"/>
</dbReference>
<evidence type="ECO:0000259" key="8">
    <source>
        <dbReference type="PROSITE" id="PS50928"/>
    </source>
</evidence>
<keyword evidence="4 7" id="KW-0812">Transmembrane</keyword>
<dbReference type="Gene3D" id="1.10.3720.10">
    <property type="entry name" value="MetI-like"/>
    <property type="match status" value="1"/>
</dbReference>
<name>A0A9D0ZC94_9FIRM</name>
<accession>A0A9D0ZC94</accession>
<dbReference type="Pfam" id="PF00528">
    <property type="entry name" value="BPD_transp_1"/>
    <property type="match status" value="1"/>
</dbReference>
<comment type="caution">
    <text evidence="9">The sequence shown here is derived from an EMBL/GenBank/DDBJ whole genome shotgun (WGS) entry which is preliminary data.</text>
</comment>
<keyword evidence="2 7" id="KW-0813">Transport</keyword>